<keyword evidence="2" id="KW-0812">Transmembrane</keyword>
<protein>
    <recommendedName>
        <fullName evidence="5">Transmembrane protein</fullName>
    </recommendedName>
</protein>
<keyword evidence="2" id="KW-0472">Membrane</keyword>
<gene>
    <name evidence="3" type="ORF">LA76x_0222</name>
</gene>
<name>A0A0S2F4C1_LYSAN</name>
<feature type="transmembrane region" description="Helical" evidence="2">
    <location>
        <begin position="28"/>
        <end position="49"/>
    </location>
</feature>
<dbReference type="Proteomes" id="UP000060787">
    <property type="component" value="Chromosome"/>
</dbReference>
<accession>A0A0S2F4C1</accession>
<sequence length="445" mass="47868">MAGSVPPASNDLPPSSPGPTGPRNNRTVFWVALAAYPLAALAWLIWVVLTRGTEAADVWDYSDAVLTGAIVALLVPLPVLIWGGLSRRIGQALLGVTIGAVIAVLALPLSLHLVHARRTQAFEDKKARYAEFVATVRSHDHARIRKALPALPDGLSAPKALCALGGGATYTFERWLWFDDHAYGEALPSADLLEAAAAIVDGAWTRQDKQATLLVLLHYLSERDEPALFPRWAGLWRRTLEQADAARTPLLASDYRGDTGTCSAAREPADTVLKRWHDAGLRAWLQAGFGFSEEQRDLALRAVRSKPMLQQLTAADPEFAAMLNEGRSEGADALSHLSYELSELLDRGPDPAVPAELVGALREAGADPRRSEHARKPCAVFELSESERRPTVADSAARIAAATRIHQALCPPDGLAQTGKTADGGDANHHRAGTSETADADSERR</sequence>
<feature type="transmembrane region" description="Helical" evidence="2">
    <location>
        <begin position="64"/>
        <end position="85"/>
    </location>
</feature>
<proteinExistence type="predicted"/>
<keyword evidence="4" id="KW-1185">Reference proteome</keyword>
<dbReference type="RefSeq" id="WP_057916207.1">
    <property type="nucleotide sequence ID" value="NZ_CP011129.1"/>
</dbReference>
<feature type="transmembrane region" description="Helical" evidence="2">
    <location>
        <begin position="92"/>
        <end position="114"/>
    </location>
</feature>
<dbReference type="KEGG" id="lab:LA76x_0222"/>
<evidence type="ECO:0000256" key="1">
    <source>
        <dbReference type="SAM" id="MobiDB-lite"/>
    </source>
</evidence>
<feature type="region of interest" description="Disordered" evidence="1">
    <location>
        <begin position="407"/>
        <end position="445"/>
    </location>
</feature>
<dbReference type="STRING" id="84531.LA76x_0222"/>
<evidence type="ECO:0000313" key="3">
    <source>
        <dbReference type="EMBL" id="ALN78384.1"/>
    </source>
</evidence>
<evidence type="ECO:0000256" key="2">
    <source>
        <dbReference type="SAM" id="Phobius"/>
    </source>
</evidence>
<dbReference type="AlphaFoldDB" id="A0A0S2F4C1"/>
<keyword evidence="2" id="KW-1133">Transmembrane helix</keyword>
<organism evidence="3 4">
    <name type="scientific">Lysobacter antibioticus</name>
    <dbReference type="NCBI Taxonomy" id="84531"/>
    <lineage>
        <taxon>Bacteria</taxon>
        <taxon>Pseudomonadati</taxon>
        <taxon>Pseudomonadota</taxon>
        <taxon>Gammaproteobacteria</taxon>
        <taxon>Lysobacterales</taxon>
        <taxon>Lysobacteraceae</taxon>
        <taxon>Lysobacter</taxon>
    </lineage>
</organism>
<reference evidence="3 4" key="1">
    <citation type="journal article" date="2015" name="BMC Genomics">
        <title>Comparative genomics and metabolic profiling of the genus Lysobacter.</title>
        <authorList>
            <person name="de Bruijn I."/>
            <person name="Cheng X."/>
            <person name="de Jager V."/>
            <person name="Exposito R.G."/>
            <person name="Watrous J."/>
            <person name="Patel N."/>
            <person name="Postma J."/>
            <person name="Dorrestein P.C."/>
            <person name="Kobayashi D."/>
            <person name="Raaijmakers J.M."/>
        </authorList>
    </citation>
    <scope>NUCLEOTIDE SEQUENCE [LARGE SCALE GENOMIC DNA]</scope>
    <source>
        <strain evidence="3 4">76</strain>
    </source>
</reference>
<dbReference type="PATRIC" id="fig|84531.8.peg.226"/>
<dbReference type="EMBL" id="CP011129">
    <property type="protein sequence ID" value="ALN78384.1"/>
    <property type="molecule type" value="Genomic_DNA"/>
</dbReference>
<feature type="region of interest" description="Disordered" evidence="1">
    <location>
        <begin position="1"/>
        <end position="21"/>
    </location>
</feature>
<evidence type="ECO:0008006" key="5">
    <source>
        <dbReference type="Google" id="ProtNLM"/>
    </source>
</evidence>
<evidence type="ECO:0000313" key="4">
    <source>
        <dbReference type="Proteomes" id="UP000060787"/>
    </source>
</evidence>